<dbReference type="AlphaFoldDB" id="A0AAE3LIR6"/>
<dbReference type="EMBL" id="JAOQJZ010000016">
    <property type="protein sequence ID" value="MCU6706785.1"/>
    <property type="molecule type" value="Genomic_DNA"/>
</dbReference>
<dbReference type="InterPro" id="IPR013760">
    <property type="entry name" value="Topo_IIA-like_dom_sf"/>
</dbReference>
<keyword evidence="4 6" id="KW-0238">DNA-binding</keyword>
<gene>
    <name evidence="8" type="ORF">OCV57_12770</name>
</gene>
<dbReference type="Gene3D" id="2.120.10.90">
    <property type="entry name" value="DNA gyrase/topoisomerase IV, subunit A, C-terminal"/>
    <property type="match status" value="1"/>
</dbReference>
<dbReference type="Proteomes" id="UP001208131">
    <property type="component" value="Unassembled WGS sequence"/>
</dbReference>
<organism evidence="8 9">
    <name type="scientific">Hominimerdicola aceti</name>
    <dbReference type="NCBI Taxonomy" id="2981726"/>
    <lineage>
        <taxon>Bacteria</taxon>
        <taxon>Bacillati</taxon>
        <taxon>Bacillota</taxon>
        <taxon>Clostridia</taxon>
        <taxon>Eubacteriales</taxon>
        <taxon>Oscillospiraceae</taxon>
        <taxon>Hominimerdicola</taxon>
    </lineage>
</organism>
<evidence type="ECO:0000256" key="3">
    <source>
        <dbReference type="ARBA" id="ARBA00023029"/>
    </source>
</evidence>
<dbReference type="GO" id="GO:0009330">
    <property type="term" value="C:DNA topoisomerase type II (double strand cut, ATP-hydrolyzing) complex"/>
    <property type="evidence" value="ECO:0007669"/>
    <property type="project" value="TreeGrafter"/>
</dbReference>
<dbReference type="Gene3D" id="3.30.1360.40">
    <property type="match status" value="1"/>
</dbReference>
<dbReference type="Gene3D" id="1.10.268.10">
    <property type="entry name" value="Topoisomerase, domain 3"/>
    <property type="match status" value="1"/>
</dbReference>
<dbReference type="RefSeq" id="WP_118157986.1">
    <property type="nucleotide sequence ID" value="NZ_JAOQJZ010000016.1"/>
</dbReference>
<evidence type="ECO:0000259" key="7">
    <source>
        <dbReference type="PROSITE" id="PS52040"/>
    </source>
</evidence>
<keyword evidence="5 6" id="KW-0413">Isomerase</keyword>
<dbReference type="PROSITE" id="PS52040">
    <property type="entry name" value="TOPO_IIA"/>
    <property type="match status" value="1"/>
</dbReference>
<dbReference type="PANTHER" id="PTHR43493">
    <property type="entry name" value="DNA GYRASE/TOPOISOMERASE SUBUNIT A"/>
    <property type="match status" value="1"/>
</dbReference>
<dbReference type="InterPro" id="IPR013758">
    <property type="entry name" value="Topo_IIA_A/C_ab"/>
</dbReference>
<dbReference type="SMART" id="SM00434">
    <property type="entry name" value="TOP4c"/>
    <property type="match status" value="1"/>
</dbReference>
<dbReference type="SUPFAM" id="SSF56719">
    <property type="entry name" value="Type II DNA topoisomerase"/>
    <property type="match status" value="1"/>
</dbReference>
<dbReference type="InterPro" id="IPR050220">
    <property type="entry name" value="Type_II_DNA_Topoisomerases"/>
</dbReference>
<proteinExistence type="inferred from homology"/>
<feature type="domain" description="Topo IIA-type catalytic" evidence="7">
    <location>
        <begin position="51"/>
        <end position="513"/>
    </location>
</feature>
<feature type="active site" description="O-(5'-phospho-DNA)-tyrosine intermediate" evidence="6">
    <location>
        <position position="140"/>
    </location>
</feature>
<dbReference type="InterPro" id="IPR013757">
    <property type="entry name" value="Topo_IIA_A_a_sf"/>
</dbReference>
<dbReference type="GO" id="GO:0005524">
    <property type="term" value="F:ATP binding"/>
    <property type="evidence" value="ECO:0007669"/>
    <property type="project" value="InterPro"/>
</dbReference>
<comment type="catalytic activity">
    <reaction evidence="1 6">
        <text>ATP-dependent breakage, passage and rejoining of double-stranded DNA.</text>
        <dbReference type="EC" id="5.6.2.2"/>
    </reaction>
</comment>
<evidence type="ECO:0000313" key="8">
    <source>
        <dbReference type="EMBL" id="MCU6706785.1"/>
    </source>
</evidence>
<dbReference type="SUPFAM" id="SSF101904">
    <property type="entry name" value="GyrA/ParC C-terminal domain-like"/>
    <property type="match status" value="1"/>
</dbReference>
<evidence type="ECO:0000256" key="5">
    <source>
        <dbReference type="ARBA" id="ARBA00023235"/>
    </source>
</evidence>
<keyword evidence="9" id="KW-1185">Reference proteome</keyword>
<dbReference type="InterPro" id="IPR035516">
    <property type="entry name" value="Gyrase/topoIV_suA_C"/>
</dbReference>
<accession>A0AAE3LIR6</accession>
<dbReference type="PANTHER" id="PTHR43493:SF5">
    <property type="entry name" value="DNA GYRASE SUBUNIT A, CHLOROPLASTIC_MITOCHONDRIAL"/>
    <property type="match status" value="1"/>
</dbReference>
<dbReference type="GO" id="GO:0006265">
    <property type="term" value="P:DNA topological change"/>
    <property type="evidence" value="ECO:0007669"/>
    <property type="project" value="UniProtKB-UniRule"/>
</dbReference>
<evidence type="ECO:0000313" key="9">
    <source>
        <dbReference type="Proteomes" id="UP001208131"/>
    </source>
</evidence>
<comment type="similarity">
    <text evidence="2">Belongs to the type II topoisomerase GyrA/ParC subunit family.</text>
</comment>
<evidence type="ECO:0000256" key="6">
    <source>
        <dbReference type="PROSITE-ProRule" id="PRU01384"/>
    </source>
</evidence>
<reference evidence="8 9" key="1">
    <citation type="journal article" date="2021" name="ISME Commun">
        <title>Automated analysis of genomic sequences facilitates high-throughput and comprehensive description of bacteria.</title>
        <authorList>
            <person name="Hitch T.C.A."/>
        </authorList>
    </citation>
    <scope>NUCLEOTIDE SEQUENCE [LARGE SCALE GENOMIC DNA]</scope>
    <source>
        <strain evidence="8 9">Sanger_31</strain>
    </source>
</reference>
<protein>
    <submittedName>
        <fullName evidence="8">DNA topoisomerase (ATP-hydrolyzing) subunit A</fullName>
    </submittedName>
</protein>
<dbReference type="GO" id="GO:0003677">
    <property type="term" value="F:DNA binding"/>
    <property type="evidence" value="ECO:0007669"/>
    <property type="project" value="UniProtKB-UniRule"/>
</dbReference>
<evidence type="ECO:0000256" key="1">
    <source>
        <dbReference type="ARBA" id="ARBA00000185"/>
    </source>
</evidence>
<dbReference type="Gene3D" id="3.90.199.10">
    <property type="entry name" value="Topoisomerase II, domain 5"/>
    <property type="match status" value="1"/>
</dbReference>
<dbReference type="Pfam" id="PF00521">
    <property type="entry name" value="DNA_topoisoIV"/>
    <property type="match status" value="1"/>
</dbReference>
<evidence type="ECO:0000256" key="4">
    <source>
        <dbReference type="ARBA" id="ARBA00023125"/>
    </source>
</evidence>
<comment type="caution">
    <text evidence="8">The sequence shown here is derived from an EMBL/GenBank/DDBJ whole genome shotgun (WGS) entry which is preliminary data.</text>
</comment>
<keyword evidence="3 6" id="KW-0799">Topoisomerase</keyword>
<dbReference type="GO" id="GO:0034335">
    <property type="term" value="F:DNA negative supercoiling activity"/>
    <property type="evidence" value="ECO:0007669"/>
    <property type="project" value="UniProtKB-ARBA"/>
</dbReference>
<name>A0AAE3LIR6_9FIRM</name>
<dbReference type="InterPro" id="IPR002205">
    <property type="entry name" value="Topo_IIA_dom_A"/>
</dbReference>
<evidence type="ECO:0000256" key="2">
    <source>
        <dbReference type="ARBA" id="ARBA00008263"/>
    </source>
</evidence>
<sequence>MARKKAEPKKTAKPNNNAYIEGAGLVADEKITMSLEKNYMPYAMSVLVSRAFPEIDGFKPSHRKLLYTMYKMGLLNGKLTKSANIVGATMRLNPHGDGAIYETMVRLSQGNEALLHPYVMSKGNFGKAYSRDMAYAASRYTEAKLMPICQELFGDIDKDTVDFVPNYDNTTTEPTLLPATYPSILVNANVGIGVSMASSVCPFNLSEVCETTIGLMKNPDFNALETLKGPDFPGGASLLYDEEELDKIYRTGKGSVKLRAKYQYDKESRCLEIVEIPATTTVEAIIEKIIALVKAGKIREVSYIRDETDINGLKIGIDIKKGVDPDKLMQKLYKLTPLQDSYSCNFYILVHGYPRIMGVYDIIKEWVAFRMDCVRRRTSFDLAKKKDKLHLLKGLGKILLDIDKAIKIIRETEEETEVVPNLMVGFGIDEIQADYVAEIKLRHLNREYILKRTAETEDLEKAIAELEDILGSDRKIKNIIISELKEVSKKYGQPRKTQFYYKTDIEEIDIEDDIPDYACKLFLSQSGYFKKCTPQSLRMASEQKYKEGDGPLQEMESTNKTELLFFSDKAAVYKTKVSQFADTKASSLGDYIPAKLGFDDGEGVVSMVNTVDYSGYMIFCFENGKVAKVPLNAYETKTNRKKLANAYSAKAKLVGMFFVQDNAEIMLRTTNGRAMIFDTALLMPKSTRDTIGVQVMTLKAKNAVVDKAFIVDDETAAGLSKYRSKTIPVAGCFAKDIEDPDQMHF</sequence>